<feature type="chain" id="PRO_5032325088" evidence="1">
    <location>
        <begin position="29"/>
        <end position="188"/>
    </location>
</feature>
<evidence type="ECO:0000313" key="3">
    <source>
        <dbReference type="Proteomes" id="UP000464787"/>
    </source>
</evidence>
<gene>
    <name evidence="2" type="ORF">GT347_21965</name>
</gene>
<proteinExistence type="predicted"/>
<protein>
    <submittedName>
        <fullName evidence="2">DUF1439 domain-containing protein</fullName>
    </submittedName>
</protein>
<feature type="signal peptide" evidence="1">
    <location>
        <begin position="1"/>
        <end position="28"/>
    </location>
</feature>
<dbReference type="AlphaFoldDB" id="A0A857JCE3"/>
<accession>A0A857JCE3</accession>
<sequence>MAYSHRRALLQSLTGAALAALLPLPAQAGYNIFTGEYTVAQAELQARIDTRFPLRLSYAQLFQVDVSHPRLALSAGTARAAITVDLLVRSPLASKALTGVLTISSRLRFDAPTSSIRLVSPQADRIDFAGLAPQDAQQLQAIGQVVAQEALQDLPVHTFKPEELSVGSRVFVPGEITVVDGAIVVKLD</sequence>
<evidence type="ECO:0000256" key="1">
    <source>
        <dbReference type="SAM" id="SignalP"/>
    </source>
</evidence>
<dbReference type="InterPro" id="IPR006311">
    <property type="entry name" value="TAT_signal"/>
</dbReference>
<dbReference type="KEGG" id="xyk:GT347_21965"/>
<dbReference type="EMBL" id="CP047650">
    <property type="protein sequence ID" value="QHJ00409.1"/>
    <property type="molecule type" value="Genomic_DNA"/>
</dbReference>
<dbReference type="PROSITE" id="PS51318">
    <property type="entry name" value="TAT"/>
    <property type="match status" value="1"/>
</dbReference>
<keyword evidence="3" id="KW-1185">Reference proteome</keyword>
<dbReference type="Proteomes" id="UP000464787">
    <property type="component" value="Chromosome"/>
</dbReference>
<dbReference type="RefSeq" id="WP_160554219.1">
    <property type="nucleotide sequence ID" value="NZ_CP047650.1"/>
</dbReference>
<name>A0A857JCE3_9BURK</name>
<dbReference type="Gene3D" id="3.15.10.40">
    <property type="entry name" value="Uncharacterised protein PF07273, DUF1439"/>
    <property type="match status" value="1"/>
</dbReference>
<reference evidence="2 3" key="1">
    <citation type="submission" date="2020-01" db="EMBL/GenBank/DDBJ databases">
        <title>Genome sequencing of strain KACC 21265.</title>
        <authorList>
            <person name="Heo J."/>
            <person name="Kim S.-J."/>
            <person name="Kim J.-S."/>
            <person name="Hong S.-B."/>
            <person name="Kwon S.-W."/>
        </authorList>
    </citation>
    <scope>NUCLEOTIDE SEQUENCE [LARGE SCALE GENOMIC DNA]</scope>
    <source>
        <strain evidence="2 3">KACC 21265</strain>
    </source>
</reference>
<keyword evidence="1" id="KW-0732">Signal</keyword>
<evidence type="ECO:0000313" key="2">
    <source>
        <dbReference type="EMBL" id="QHJ00409.1"/>
    </source>
</evidence>
<organism evidence="2 3">
    <name type="scientific">Xylophilus rhododendri</name>
    <dbReference type="NCBI Taxonomy" id="2697032"/>
    <lineage>
        <taxon>Bacteria</taxon>
        <taxon>Pseudomonadati</taxon>
        <taxon>Pseudomonadota</taxon>
        <taxon>Betaproteobacteria</taxon>
        <taxon>Burkholderiales</taxon>
        <taxon>Xylophilus</taxon>
    </lineage>
</organism>